<dbReference type="PANTHER" id="PTHR19288:SF46">
    <property type="entry name" value="HALOACID DEHALOGENASE-LIKE HYDROLASE DOMAIN-CONTAINING PROTEIN 2"/>
    <property type="match status" value="1"/>
</dbReference>
<keyword evidence="5" id="KW-0479">Metal-binding</keyword>
<dbReference type="STRING" id="108003.B1C78_09400"/>
<dbReference type="Proteomes" id="UP000189462">
    <property type="component" value="Unassembled WGS sequence"/>
</dbReference>
<evidence type="ECO:0000256" key="4">
    <source>
        <dbReference type="ARBA" id="ARBA00022490"/>
    </source>
</evidence>
<dbReference type="AlphaFoldDB" id="A0A1V3NGZ2"/>
<evidence type="ECO:0000256" key="5">
    <source>
        <dbReference type="ARBA" id="ARBA00022723"/>
    </source>
</evidence>
<dbReference type="NCBIfam" id="TIGR01549">
    <property type="entry name" value="HAD-SF-IA-v1"/>
    <property type="match status" value="1"/>
</dbReference>
<evidence type="ECO:0000313" key="10">
    <source>
        <dbReference type="Proteomes" id="UP000189462"/>
    </source>
</evidence>
<protein>
    <recommendedName>
        <fullName evidence="8">Haloacid dehalogenase-like hydrolase domain-containing protein 2</fullName>
    </recommendedName>
</protein>
<keyword evidence="6 9" id="KW-0378">Hydrolase</keyword>
<reference evidence="9 10" key="1">
    <citation type="submission" date="2017-02" db="EMBL/GenBank/DDBJ databases">
        <title>Genomic diversity within the haloalkaliphilic genus Thioalkalivibrio.</title>
        <authorList>
            <person name="Ahn A.-C."/>
            <person name="Meier-Kolthoff J."/>
            <person name="Overmars L."/>
            <person name="Richter M."/>
            <person name="Woyke T."/>
            <person name="Sorokin D.Y."/>
            <person name="Muyzer G."/>
        </authorList>
    </citation>
    <scope>NUCLEOTIDE SEQUENCE [LARGE SCALE GENOMIC DNA]</scope>
    <source>
        <strain evidence="9 10">ALJD</strain>
    </source>
</reference>
<dbReference type="RefSeq" id="WP_077278893.1">
    <property type="nucleotide sequence ID" value="NZ_MVBK01000051.1"/>
</dbReference>
<keyword evidence="4" id="KW-0963">Cytoplasm</keyword>
<dbReference type="InterPro" id="IPR006355">
    <property type="entry name" value="LHPP/HDHD2"/>
</dbReference>
<comment type="subcellular location">
    <subcellularLocation>
        <location evidence="2">Cytoplasm</location>
    </subcellularLocation>
</comment>
<dbReference type="GO" id="GO:0016462">
    <property type="term" value="F:pyrophosphatase activity"/>
    <property type="evidence" value="ECO:0007669"/>
    <property type="project" value="UniProtKB-ARBA"/>
</dbReference>
<dbReference type="FunFam" id="3.40.50.1000:FF:000051">
    <property type="entry name" value="Phospholysine phosphohistidine inorganic pyrophosphate phosphatase"/>
    <property type="match status" value="1"/>
</dbReference>
<accession>A0A1V3NGZ2</accession>
<evidence type="ECO:0000256" key="1">
    <source>
        <dbReference type="ARBA" id="ARBA00001946"/>
    </source>
</evidence>
<dbReference type="Gene3D" id="3.40.50.1000">
    <property type="entry name" value="HAD superfamily/HAD-like"/>
    <property type="match status" value="2"/>
</dbReference>
<proteinExistence type="inferred from homology"/>
<evidence type="ECO:0000256" key="6">
    <source>
        <dbReference type="ARBA" id="ARBA00022801"/>
    </source>
</evidence>
<dbReference type="InterPro" id="IPR023214">
    <property type="entry name" value="HAD_sf"/>
</dbReference>
<dbReference type="NCBIfam" id="TIGR01458">
    <property type="entry name" value="HAD-SF-IIA-hyp3"/>
    <property type="match status" value="1"/>
</dbReference>
<gene>
    <name evidence="9" type="ORF">B1C78_09400</name>
</gene>
<dbReference type="Pfam" id="PF13344">
    <property type="entry name" value="Hydrolase_6"/>
    <property type="match status" value="1"/>
</dbReference>
<organism evidence="9 10">
    <name type="scientific">Thioalkalivibrio denitrificans</name>
    <dbReference type="NCBI Taxonomy" id="108003"/>
    <lineage>
        <taxon>Bacteria</taxon>
        <taxon>Pseudomonadati</taxon>
        <taxon>Pseudomonadota</taxon>
        <taxon>Gammaproteobacteria</taxon>
        <taxon>Chromatiales</taxon>
        <taxon>Ectothiorhodospiraceae</taxon>
        <taxon>Thioalkalivibrio</taxon>
    </lineage>
</organism>
<evidence type="ECO:0000313" key="9">
    <source>
        <dbReference type="EMBL" id="OOG24132.1"/>
    </source>
</evidence>
<evidence type="ECO:0000256" key="2">
    <source>
        <dbReference type="ARBA" id="ARBA00004496"/>
    </source>
</evidence>
<dbReference type="InterPro" id="IPR006357">
    <property type="entry name" value="HAD-SF_hydro_IIA"/>
</dbReference>
<dbReference type="GO" id="GO:0046872">
    <property type="term" value="F:metal ion binding"/>
    <property type="evidence" value="ECO:0007669"/>
    <property type="project" value="UniProtKB-KW"/>
</dbReference>
<dbReference type="SUPFAM" id="SSF56784">
    <property type="entry name" value="HAD-like"/>
    <property type="match status" value="1"/>
</dbReference>
<name>A0A1V3NGZ2_9GAMM</name>
<dbReference type="InterPro" id="IPR006439">
    <property type="entry name" value="HAD-SF_hydro_IA"/>
</dbReference>
<dbReference type="GO" id="GO:0016791">
    <property type="term" value="F:phosphatase activity"/>
    <property type="evidence" value="ECO:0007669"/>
    <property type="project" value="InterPro"/>
</dbReference>
<dbReference type="NCBIfam" id="TIGR01460">
    <property type="entry name" value="HAD-SF-IIA"/>
    <property type="match status" value="1"/>
</dbReference>
<dbReference type="InterPro" id="IPR036412">
    <property type="entry name" value="HAD-like_sf"/>
</dbReference>
<comment type="similarity">
    <text evidence="3">Belongs to the HAD-like hydrolase superfamily.</text>
</comment>
<sequence length="253" mass="27025">MTTIRGVLLDLSGVLYVGDQALPGALDAVVRLQGSGMPVRYITNTTRSPRRAIHEKLVRMGFSIPEAEIFTAPGAVRAVLEREKLTPLLIIHPGLEPEFADLPAGEPDAVVLGDAGDSFTYERLNRAFRLLMEGAPLLAMGNNRYFREADGLSLDIGPFLRALEYAAGMQGTVLGKPSADFFQAAVSDMGLEPAEVLMVGDDVEADVEGALDAGLQACLVRTGKYRPSDEGRIEAGRSRVVDDLSAVVDGLAI</sequence>
<comment type="cofactor">
    <cofactor evidence="1">
        <name>Mg(2+)</name>
        <dbReference type="ChEBI" id="CHEBI:18420"/>
    </cofactor>
</comment>
<evidence type="ECO:0000256" key="8">
    <source>
        <dbReference type="ARBA" id="ARBA00039666"/>
    </source>
</evidence>
<keyword evidence="10" id="KW-1185">Reference proteome</keyword>
<comment type="caution">
    <text evidence="9">The sequence shown here is derived from an EMBL/GenBank/DDBJ whole genome shotgun (WGS) entry which is preliminary data.</text>
</comment>
<evidence type="ECO:0000256" key="3">
    <source>
        <dbReference type="ARBA" id="ARBA00007958"/>
    </source>
</evidence>
<dbReference type="Pfam" id="PF13242">
    <property type="entry name" value="Hydrolase_like"/>
    <property type="match status" value="1"/>
</dbReference>
<keyword evidence="7" id="KW-0460">Magnesium</keyword>
<evidence type="ECO:0000256" key="7">
    <source>
        <dbReference type="ARBA" id="ARBA00022842"/>
    </source>
</evidence>
<dbReference type="EMBL" id="MVBK01000051">
    <property type="protein sequence ID" value="OOG24132.1"/>
    <property type="molecule type" value="Genomic_DNA"/>
</dbReference>
<dbReference type="OrthoDB" id="148966at2"/>
<dbReference type="PANTHER" id="PTHR19288">
    <property type="entry name" value="4-NITROPHENYLPHOSPHATASE-RELATED"/>
    <property type="match status" value="1"/>
</dbReference>
<dbReference type="GO" id="GO:0005737">
    <property type="term" value="C:cytoplasm"/>
    <property type="evidence" value="ECO:0007669"/>
    <property type="project" value="UniProtKB-SubCell"/>
</dbReference>